<gene>
    <name evidence="8" type="ORF">KC19_2G243900</name>
</gene>
<evidence type="ECO:0000256" key="2">
    <source>
        <dbReference type="ARBA" id="ARBA00022864"/>
    </source>
</evidence>
<protein>
    <recommendedName>
        <fullName evidence="6">Histidine-containing phosphotransfer protein</fullName>
    </recommendedName>
</protein>
<keyword evidence="3 6" id="KW-0902">Two-component regulatory system</keyword>
<dbReference type="PROSITE" id="PS50894">
    <property type="entry name" value="HPT"/>
    <property type="match status" value="1"/>
</dbReference>
<dbReference type="Pfam" id="PF01627">
    <property type="entry name" value="Hpt"/>
    <property type="match status" value="1"/>
</dbReference>
<keyword evidence="4" id="KW-0539">Nucleus</keyword>
<organism evidence="8 9">
    <name type="scientific">Ceratodon purpureus</name>
    <name type="common">Fire moss</name>
    <name type="synonym">Dicranum purpureum</name>
    <dbReference type="NCBI Taxonomy" id="3225"/>
    <lineage>
        <taxon>Eukaryota</taxon>
        <taxon>Viridiplantae</taxon>
        <taxon>Streptophyta</taxon>
        <taxon>Embryophyta</taxon>
        <taxon>Bryophyta</taxon>
        <taxon>Bryophytina</taxon>
        <taxon>Bryopsida</taxon>
        <taxon>Dicranidae</taxon>
        <taxon>Pseudoditrichales</taxon>
        <taxon>Ditrichaceae</taxon>
        <taxon>Ceratodon</taxon>
    </lineage>
</organism>
<dbReference type="GO" id="GO:0000160">
    <property type="term" value="P:phosphorelay signal transduction system"/>
    <property type="evidence" value="ECO:0007669"/>
    <property type="project" value="UniProtKB-UniRule"/>
</dbReference>
<reference evidence="8" key="1">
    <citation type="submission" date="2020-06" db="EMBL/GenBank/DDBJ databases">
        <title>WGS assembly of Ceratodon purpureus strain R40.</title>
        <authorList>
            <person name="Carey S.B."/>
            <person name="Jenkins J."/>
            <person name="Shu S."/>
            <person name="Lovell J.T."/>
            <person name="Sreedasyam A."/>
            <person name="Maumus F."/>
            <person name="Tiley G.P."/>
            <person name="Fernandez-Pozo N."/>
            <person name="Barry K."/>
            <person name="Chen C."/>
            <person name="Wang M."/>
            <person name="Lipzen A."/>
            <person name="Daum C."/>
            <person name="Saski C.A."/>
            <person name="Payton A.C."/>
            <person name="Mcbreen J.C."/>
            <person name="Conrad R.E."/>
            <person name="Kollar L.M."/>
            <person name="Olsson S."/>
            <person name="Huttunen S."/>
            <person name="Landis J.B."/>
            <person name="Wickett N.J."/>
            <person name="Johnson M.G."/>
            <person name="Rensing S.A."/>
            <person name="Grimwood J."/>
            <person name="Schmutz J."/>
            <person name="Mcdaniel S.F."/>
        </authorList>
    </citation>
    <scope>NUCLEOTIDE SEQUENCE</scope>
    <source>
        <strain evidence="8">R40</strain>
    </source>
</reference>
<dbReference type="FunFam" id="1.20.120.160:FF:000001">
    <property type="entry name" value="Histidine-containing phosphotransfer protein 1"/>
    <property type="match status" value="1"/>
</dbReference>
<feature type="domain" description="HPt" evidence="7">
    <location>
        <begin position="35"/>
        <end position="137"/>
    </location>
</feature>
<feature type="modified residue" description="Phosphohistidine" evidence="5">
    <location>
        <position position="76"/>
    </location>
</feature>
<comment type="caution">
    <text evidence="8">The sequence shown here is derived from an EMBL/GenBank/DDBJ whole genome shotgun (WGS) entry which is preliminary data.</text>
</comment>
<dbReference type="InterPro" id="IPR036641">
    <property type="entry name" value="HPT_dom_sf"/>
</dbReference>
<evidence type="ECO:0000259" key="7">
    <source>
        <dbReference type="PROSITE" id="PS50894"/>
    </source>
</evidence>
<evidence type="ECO:0000256" key="6">
    <source>
        <dbReference type="RuleBase" id="RU369004"/>
    </source>
</evidence>
<dbReference type="GO" id="GO:0009736">
    <property type="term" value="P:cytokinin-activated signaling pathway"/>
    <property type="evidence" value="ECO:0007669"/>
    <property type="project" value="UniProtKB-KW"/>
</dbReference>
<dbReference type="InterPro" id="IPR008207">
    <property type="entry name" value="Sig_transdc_His_kin_Hpt_dom"/>
</dbReference>
<dbReference type="AlphaFoldDB" id="A0A8T0IZP9"/>
<evidence type="ECO:0000256" key="4">
    <source>
        <dbReference type="ARBA" id="ARBA00023242"/>
    </source>
</evidence>
<comment type="function">
    <text evidence="6">Functions as a two-component phosphorelay mediators between cytokinin sensor histidine kinases and response regulators (B-type ARRs). Plays an important role in propagating cytokinin signal transduction.</text>
</comment>
<keyword evidence="1" id="KW-0963">Cytoplasm</keyword>
<dbReference type="PANTHER" id="PTHR28242">
    <property type="entry name" value="PHOSPHORELAY INTERMEDIATE PROTEIN YPD1"/>
    <property type="match status" value="1"/>
</dbReference>
<dbReference type="InterPro" id="IPR045871">
    <property type="entry name" value="AHP1-5/YPD1"/>
</dbReference>
<keyword evidence="2 6" id="KW-0932">Cytokinin signaling pathway</keyword>
<dbReference type="Proteomes" id="UP000822688">
    <property type="component" value="Chromosome 2"/>
</dbReference>
<keyword evidence="9" id="KW-1185">Reference proteome</keyword>
<dbReference type="GO" id="GO:0005829">
    <property type="term" value="C:cytosol"/>
    <property type="evidence" value="ECO:0007669"/>
    <property type="project" value="UniProtKB-SubCell"/>
</dbReference>
<dbReference type="Gene3D" id="1.20.120.160">
    <property type="entry name" value="HPT domain"/>
    <property type="match status" value="1"/>
</dbReference>
<evidence type="ECO:0000256" key="3">
    <source>
        <dbReference type="ARBA" id="ARBA00023012"/>
    </source>
</evidence>
<dbReference type="EMBL" id="CM026422">
    <property type="protein sequence ID" value="KAG0588452.1"/>
    <property type="molecule type" value="Genomic_DNA"/>
</dbReference>
<proteinExistence type="predicted"/>
<dbReference type="GO" id="GO:0043424">
    <property type="term" value="F:protein histidine kinase binding"/>
    <property type="evidence" value="ECO:0007669"/>
    <property type="project" value="UniProtKB-UniRule"/>
</dbReference>
<name>A0A8T0IZP9_CERPU</name>
<comment type="subcellular location">
    <subcellularLocation>
        <location evidence="6">Cytoplasm</location>
        <location evidence="6">Cytosol</location>
    </subcellularLocation>
    <subcellularLocation>
        <location evidence="6">Nucleus</location>
    </subcellularLocation>
</comment>
<accession>A0A8T0IZP9</accession>
<dbReference type="CDD" id="cd00088">
    <property type="entry name" value="HPT"/>
    <property type="match status" value="1"/>
</dbReference>
<evidence type="ECO:0000313" key="8">
    <source>
        <dbReference type="EMBL" id="KAG0588452.1"/>
    </source>
</evidence>
<dbReference type="PANTHER" id="PTHR28242:SF52">
    <property type="entry name" value="PHOSPHORELAY INTERMEDIATE PROTEIN YPD1"/>
    <property type="match status" value="1"/>
</dbReference>
<evidence type="ECO:0000256" key="1">
    <source>
        <dbReference type="ARBA" id="ARBA00022490"/>
    </source>
</evidence>
<dbReference type="SUPFAM" id="SSF47226">
    <property type="entry name" value="Histidine-containing phosphotransfer domain, HPT domain"/>
    <property type="match status" value="1"/>
</dbReference>
<dbReference type="GO" id="GO:0009927">
    <property type="term" value="F:histidine phosphotransfer kinase activity"/>
    <property type="evidence" value="ECO:0007669"/>
    <property type="project" value="UniProtKB-UniRule"/>
</dbReference>
<dbReference type="GO" id="GO:0005634">
    <property type="term" value="C:nucleus"/>
    <property type="evidence" value="ECO:0007669"/>
    <property type="project" value="UniProtKB-SubCell"/>
</dbReference>
<evidence type="ECO:0000256" key="5">
    <source>
        <dbReference type="PROSITE-ProRule" id="PRU00110"/>
    </source>
</evidence>
<sequence length="149" mass="16850">MVSGRGVDEGVFFLFWQGILDDQFTQLQMLQDESTPDFLEEVVTLFFDDSVKLLENLSESLKADPLDYKVVDGHVHQFKGSSSSIGAQRVMQVCITFRHCCDNKDKQGCLDHLAKAKEEFNIVRSKLGKMLKLEKKIVDLGGVLPFMDC</sequence>
<keyword evidence="5" id="KW-0597">Phosphoprotein</keyword>
<comment type="domain">
    <text evidence="6">Histidine-containing phosphotransfer domain (HPt) contains an active histidine that mediates the phosphotransfer.</text>
</comment>
<evidence type="ECO:0000313" key="9">
    <source>
        <dbReference type="Proteomes" id="UP000822688"/>
    </source>
</evidence>